<dbReference type="Proteomes" id="UP001140453">
    <property type="component" value="Unassembled WGS sequence"/>
</dbReference>
<gene>
    <name evidence="3" type="ORF">N0V93_000037</name>
</gene>
<accession>A0A9W9D0D5</accession>
<feature type="domain" description="Heterokaryon incompatibility" evidence="1">
    <location>
        <begin position="61"/>
        <end position="143"/>
    </location>
</feature>
<dbReference type="Pfam" id="PF06985">
    <property type="entry name" value="HET"/>
    <property type="match status" value="1"/>
</dbReference>
<proteinExistence type="predicted"/>
<reference evidence="3" key="1">
    <citation type="submission" date="2022-10" db="EMBL/GenBank/DDBJ databases">
        <title>Tapping the CABI collections for fungal endophytes: first genome assemblies for Collariella, Neodidymelliopsis, Ascochyta clinopodiicola, Didymella pomorum, Didymosphaeria variabile, Neocosmospora piperis and Neocucurbitaria cava.</title>
        <authorList>
            <person name="Hill R."/>
        </authorList>
    </citation>
    <scope>NUCLEOTIDE SEQUENCE</scope>
    <source>
        <strain evidence="3">IMI 355082</strain>
    </source>
</reference>
<organism evidence="3 4">
    <name type="scientific">Gnomoniopsis smithogilvyi</name>
    <dbReference type="NCBI Taxonomy" id="1191159"/>
    <lineage>
        <taxon>Eukaryota</taxon>
        <taxon>Fungi</taxon>
        <taxon>Dikarya</taxon>
        <taxon>Ascomycota</taxon>
        <taxon>Pezizomycotina</taxon>
        <taxon>Sordariomycetes</taxon>
        <taxon>Sordariomycetidae</taxon>
        <taxon>Diaporthales</taxon>
        <taxon>Gnomoniaceae</taxon>
        <taxon>Gnomoniopsis</taxon>
    </lineage>
</organism>
<sequence length="946" mass="105087">MVQKVLRISQWYSNSPLSRVGSEVNKDTVAPVERDTFDVFLPVIGSYLPPQPCMASRRSCRKVQRMHEIYWGAYLTIVAATSASLYGCEERLQGPSPNQQEGDLLQHPDDNSSWSAYHLALIHEHYARLSRSKWGNRGWTYQEKILSRRTIVLLDDDMFWDCQCALWDCNGLDPFTEITHQVKEDGNDHHNVRLTPITKMDFSLYVELVCPYNARDLSFAQDVIPAFTGILNTLAPAFPGGFVAGIPLAHLASMLLWQPRKSAARRKGTTNPSWSWTGWRCEIDPWSLRSGLATATGQPSALQRAGSWLIRDTVECVVVSPEASWHVAAGKVRAGQAEVRQDGTLCFGLISNNGSFGPRNIVQLGSVDKKGPPVDALIFLRTSSAFFVVLARETAFQEPPEADVRFRKLVSDPPKIKVVKAGRPCSGKTSSFGAGSLFGSVLEPNNVVAIGSVSKVSVYESSFSTSFDSPDEGSSLILSDTHGNFAGVVRMFDDSERPEMRGSIHVVRLIALSLGSVKYRELDAEYKERWRWGRSQTQEPGLKESSPPYASLCRLLYPDKKSSTVGASDSLLKPQLASPLREGMLRTASRNDLLSEDDEVYEFYNVLLIKQQGDIVCRQGCGRVPKKIWVEHALPSQEFIIGGGDSSDARTTRYRSAAYEIILETKNSFLRDDDGWADTVSADAGRALVRTLLRIATDTSEAQAFSHPTAQMTLFADSIFEKTCRKVAAKNEARVVRDILPLIVPSAENLGIWGATHLNKLVEGVDQPWDCAQPLVAPRPQPDYSVGFGRVAFTQAQLDRLGPHTADGTRSDCESPFMGTRLMYFPFLTCEVKCGDQALAIADRQNAHSMTLAVRGVVELFRLVGRESELSHRILAFSISHDDNNVRIYGHYPVVQVNDPVKYYRHKIHAYDFTVLNGRDKWTAYRISFDQLSNARASEADGAALT</sequence>
<dbReference type="PANTHER" id="PTHR42470">
    <property type="entry name" value="VAST DOMAIN-CONTAINING PROTEIN"/>
    <property type="match status" value="1"/>
</dbReference>
<dbReference type="OrthoDB" id="5132737at2759"/>
<evidence type="ECO:0000259" key="1">
    <source>
        <dbReference type="Pfam" id="PF06985"/>
    </source>
</evidence>
<dbReference type="PANTHER" id="PTHR42470:SF2">
    <property type="match status" value="1"/>
</dbReference>
<evidence type="ECO:0000313" key="4">
    <source>
        <dbReference type="Proteomes" id="UP001140453"/>
    </source>
</evidence>
<dbReference type="EMBL" id="JAPEVB010000001">
    <property type="protein sequence ID" value="KAJ4395823.1"/>
    <property type="molecule type" value="Genomic_DNA"/>
</dbReference>
<evidence type="ECO:0008006" key="5">
    <source>
        <dbReference type="Google" id="ProtNLM"/>
    </source>
</evidence>
<keyword evidence="4" id="KW-1185">Reference proteome</keyword>
<feature type="domain" description="DUF7924" evidence="2">
    <location>
        <begin position="720"/>
        <end position="927"/>
    </location>
</feature>
<protein>
    <recommendedName>
        <fullName evidence="5">Heterokaryon incompatibility domain-containing protein</fullName>
    </recommendedName>
</protein>
<comment type="caution">
    <text evidence="3">The sequence shown here is derived from an EMBL/GenBank/DDBJ whole genome shotgun (WGS) entry which is preliminary data.</text>
</comment>
<evidence type="ECO:0000313" key="3">
    <source>
        <dbReference type="EMBL" id="KAJ4395823.1"/>
    </source>
</evidence>
<dbReference type="Pfam" id="PF25545">
    <property type="entry name" value="DUF7924"/>
    <property type="match status" value="1"/>
</dbReference>
<name>A0A9W9D0D5_9PEZI</name>
<evidence type="ECO:0000259" key="2">
    <source>
        <dbReference type="Pfam" id="PF25545"/>
    </source>
</evidence>
<dbReference type="AlphaFoldDB" id="A0A9W9D0D5"/>
<dbReference type="InterPro" id="IPR057684">
    <property type="entry name" value="DUF7924"/>
</dbReference>
<dbReference type="InterPro" id="IPR010730">
    <property type="entry name" value="HET"/>
</dbReference>